<name>A0AAV4WVH6_9ARAC</name>
<dbReference type="AlphaFoldDB" id="A0AAV4WVH6"/>
<keyword evidence="2" id="KW-1185">Reference proteome</keyword>
<dbReference type="Proteomes" id="UP001054837">
    <property type="component" value="Unassembled WGS sequence"/>
</dbReference>
<comment type="caution">
    <text evidence="1">The sequence shown here is derived from an EMBL/GenBank/DDBJ whole genome shotgun (WGS) entry which is preliminary data.</text>
</comment>
<proteinExistence type="predicted"/>
<dbReference type="EMBL" id="BPLQ01015071">
    <property type="protein sequence ID" value="GIY85695.1"/>
    <property type="molecule type" value="Genomic_DNA"/>
</dbReference>
<sequence length="103" mass="11700">MRLIRVPCQPIYFSLKIIRPISRPPGMNIGPVGERDRFAICRQSHKCSYGNTCPPPPLTPHPSPRTLLKAPCFLSGKMESNIGPRTKREGSQQQFKRKVLLFK</sequence>
<evidence type="ECO:0000313" key="2">
    <source>
        <dbReference type="Proteomes" id="UP001054837"/>
    </source>
</evidence>
<evidence type="ECO:0000313" key="1">
    <source>
        <dbReference type="EMBL" id="GIY85695.1"/>
    </source>
</evidence>
<accession>A0AAV4WVH6</accession>
<gene>
    <name evidence="1" type="ORF">CDAR_422271</name>
</gene>
<reference evidence="1 2" key="1">
    <citation type="submission" date="2021-06" db="EMBL/GenBank/DDBJ databases">
        <title>Caerostris darwini draft genome.</title>
        <authorList>
            <person name="Kono N."/>
            <person name="Arakawa K."/>
        </authorList>
    </citation>
    <scope>NUCLEOTIDE SEQUENCE [LARGE SCALE GENOMIC DNA]</scope>
</reference>
<protein>
    <submittedName>
        <fullName evidence="1">Uncharacterized protein</fullName>
    </submittedName>
</protein>
<organism evidence="1 2">
    <name type="scientific">Caerostris darwini</name>
    <dbReference type="NCBI Taxonomy" id="1538125"/>
    <lineage>
        <taxon>Eukaryota</taxon>
        <taxon>Metazoa</taxon>
        <taxon>Ecdysozoa</taxon>
        <taxon>Arthropoda</taxon>
        <taxon>Chelicerata</taxon>
        <taxon>Arachnida</taxon>
        <taxon>Araneae</taxon>
        <taxon>Araneomorphae</taxon>
        <taxon>Entelegynae</taxon>
        <taxon>Araneoidea</taxon>
        <taxon>Araneidae</taxon>
        <taxon>Caerostris</taxon>
    </lineage>
</organism>